<organism evidence="2 3">
    <name type="scientific">Anaerocolumna xylanovorans DSM 12503</name>
    <dbReference type="NCBI Taxonomy" id="1121345"/>
    <lineage>
        <taxon>Bacteria</taxon>
        <taxon>Bacillati</taxon>
        <taxon>Bacillota</taxon>
        <taxon>Clostridia</taxon>
        <taxon>Lachnospirales</taxon>
        <taxon>Lachnospiraceae</taxon>
        <taxon>Anaerocolumna</taxon>
    </lineage>
</organism>
<dbReference type="EMBL" id="FRFD01000005">
    <property type="protein sequence ID" value="SHO48675.1"/>
    <property type="molecule type" value="Genomic_DNA"/>
</dbReference>
<evidence type="ECO:0000313" key="2">
    <source>
        <dbReference type="EMBL" id="SHO48675.1"/>
    </source>
</evidence>
<name>A0A1M7Y7Q5_9FIRM</name>
<keyword evidence="1" id="KW-1133">Transmembrane helix</keyword>
<proteinExistence type="predicted"/>
<keyword evidence="3" id="KW-1185">Reference proteome</keyword>
<dbReference type="Proteomes" id="UP000184612">
    <property type="component" value="Unassembled WGS sequence"/>
</dbReference>
<feature type="transmembrane region" description="Helical" evidence="1">
    <location>
        <begin position="12"/>
        <end position="31"/>
    </location>
</feature>
<dbReference type="AlphaFoldDB" id="A0A1M7Y7Q5"/>
<sequence length="346" mass="40656">MKEVLTGSKRNLMFLVPFLIVLFFLLFLFGMKNYHQGKDVPAMVMGGRYYAAADSYNSGIRTQSEDTETYFRPSKLPVLNTRFDFQFFRDYMDKKTSEIVLPSSLFSTPEDTILNYFSILREAANLVKGKGAGCGTLGDSVIPYPAAYNFLTKSYQERLTYEQYLKTFENILHISLLKYHNVPLYENRDNILRYFIELETIEGNERNQGSFAYYYGFADLQKENGEYKISNLEFHGEDYLCAPYHGWAYDAEMSVQVRYGGWCDMIEKMYPTKQEGYIKNISFRGKDGKDYLIVFYQLTNDTDIEIAQYRRGETGEWELIKFNPEDCIKEENYMNFYEEKIWLCVD</sequence>
<gene>
    <name evidence="2" type="ORF">SAMN02745217_01958</name>
</gene>
<evidence type="ECO:0000313" key="3">
    <source>
        <dbReference type="Proteomes" id="UP000184612"/>
    </source>
</evidence>
<keyword evidence="1" id="KW-0812">Transmembrane</keyword>
<keyword evidence="1" id="KW-0472">Membrane</keyword>
<reference evidence="2 3" key="1">
    <citation type="submission" date="2016-12" db="EMBL/GenBank/DDBJ databases">
        <authorList>
            <person name="Song W.-J."/>
            <person name="Kurnit D.M."/>
        </authorList>
    </citation>
    <scope>NUCLEOTIDE SEQUENCE [LARGE SCALE GENOMIC DNA]</scope>
    <source>
        <strain evidence="2 3">DSM 12503</strain>
    </source>
</reference>
<accession>A0A1M7Y7Q5</accession>
<evidence type="ECO:0000256" key="1">
    <source>
        <dbReference type="SAM" id="Phobius"/>
    </source>
</evidence>
<protein>
    <submittedName>
        <fullName evidence="2">Uncharacterized protein</fullName>
    </submittedName>
</protein>